<dbReference type="InterPro" id="IPR023799">
    <property type="entry name" value="RbfA_dom_sf"/>
</dbReference>
<dbReference type="Proteomes" id="UP000070483">
    <property type="component" value="Unassembled WGS sequence"/>
</dbReference>
<dbReference type="InterPro" id="IPR000238">
    <property type="entry name" value="RbfA"/>
</dbReference>
<accession>A0A134ACW5</accession>
<evidence type="ECO:0000313" key="3">
    <source>
        <dbReference type="EMBL" id="BBM47786.1"/>
    </source>
</evidence>
<dbReference type="STRING" id="157687.HMPREF3180_01187"/>
<dbReference type="NCBIfam" id="TIGR00082">
    <property type="entry name" value="rbfA"/>
    <property type="match status" value="1"/>
</dbReference>
<dbReference type="OrthoDB" id="307788at2"/>
<evidence type="ECO:0000256" key="1">
    <source>
        <dbReference type="ARBA" id="ARBA00022517"/>
    </source>
</evidence>
<gene>
    <name evidence="2 3" type="primary">rbfA</name>
    <name evidence="4" type="ORF">HMPREF3180_01187</name>
    <name evidence="3" type="ORF">JMUB3933_1287</name>
</gene>
<dbReference type="EMBL" id="LSDD01000090">
    <property type="protein sequence ID" value="KXB65380.1"/>
    <property type="molecule type" value="Genomic_DNA"/>
</dbReference>
<dbReference type="PANTHER" id="PTHR33515">
    <property type="entry name" value="RIBOSOME-BINDING FACTOR A, CHLOROPLASTIC-RELATED"/>
    <property type="match status" value="1"/>
</dbReference>
<dbReference type="SUPFAM" id="SSF89919">
    <property type="entry name" value="Ribosome-binding factor A, RbfA"/>
    <property type="match status" value="1"/>
</dbReference>
<dbReference type="PROSITE" id="PS01319">
    <property type="entry name" value="RBFA"/>
    <property type="match status" value="1"/>
</dbReference>
<name>A0A134ACW5_9FUSO</name>
<dbReference type="InterPro" id="IPR015946">
    <property type="entry name" value="KH_dom-like_a/b"/>
</dbReference>
<proteinExistence type="inferred from homology"/>
<dbReference type="HAMAP" id="MF_00003">
    <property type="entry name" value="RbfA"/>
    <property type="match status" value="1"/>
</dbReference>
<dbReference type="PANTHER" id="PTHR33515:SF1">
    <property type="entry name" value="RIBOSOME-BINDING FACTOR A, CHLOROPLASTIC-RELATED"/>
    <property type="match status" value="1"/>
</dbReference>
<dbReference type="RefSeq" id="WP_018497793.1">
    <property type="nucleotide sequence ID" value="NZ_AP019829.2"/>
</dbReference>
<reference evidence="4" key="2">
    <citation type="submission" date="2016-01" db="EMBL/GenBank/DDBJ databases">
        <authorList>
            <person name="Oliw E.H."/>
        </authorList>
    </citation>
    <scope>NUCLEOTIDE SEQUENCE [LARGE SCALE GENOMIC DNA]</scope>
    <source>
        <strain evidence="4">KA00185</strain>
    </source>
</reference>
<reference evidence="5" key="1">
    <citation type="submission" date="2016-01" db="EMBL/GenBank/DDBJ databases">
        <authorList>
            <person name="Mitreva M."/>
            <person name="Pepin K.H."/>
            <person name="Mihindukulasuriya K.A."/>
            <person name="Fulton R."/>
            <person name="Fronick C."/>
            <person name="O'Laughlin M."/>
            <person name="Miner T."/>
            <person name="Herter B."/>
            <person name="Rosa B.A."/>
            <person name="Cordes M."/>
            <person name="Tomlinson C."/>
            <person name="Wollam A."/>
            <person name="Palsikar V.B."/>
            <person name="Mardis E.R."/>
            <person name="Wilson R.K."/>
        </authorList>
    </citation>
    <scope>NUCLEOTIDE SEQUENCE [LARGE SCALE GENOMIC DNA]</scope>
    <source>
        <strain evidence="5">KA00185</strain>
    </source>
</reference>
<keyword evidence="5" id="KW-1185">Reference proteome</keyword>
<dbReference type="Proteomes" id="UP000321397">
    <property type="component" value="Chromosome"/>
</dbReference>
<comment type="function">
    <text evidence="2">One of several proteins that assist in the late maturation steps of the functional core of the 30S ribosomal subunit. Associates with free 30S ribosomal subunits (but not with 30S subunits that are part of 70S ribosomes or polysomes). Required for efficient processing of 16S rRNA. May interact with the 5'-terminal helix region of 16S rRNA.</text>
</comment>
<keyword evidence="1 2" id="KW-0690">Ribosome biogenesis</keyword>
<comment type="subunit">
    <text evidence="2">Monomer. Binds 30S ribosomal subunits, but not 50S ribosomal subunits or 70S ribosomes.</text>
</comment>
<dbReference type="GO" id="GO:0005829">
    <property type="term" value="C:cytosol"/>
    <property type="evidence" value="ECO:0007669"/>
    <property type="project" value="TreeGrafter"/>
</dbReference>
<evidence type="ECO:0000313" key="4">
    <source>
        <dbReference type="EMBL" id="KXB65380.1"/>
    </source>
</evidence>
<dbReference type="PATRIC" id="fig|157687.3.peg.1180"/>
<evidence type="ECO:0000313" key="6">
    <source>
        <dbReference type="Proteomes" id="UP000321397"/>
    </source>
</evidence>
<dbReference type="AlphaFoldDB" id="A0A134ACW5"/>
<dbReference type="InterPro" id="IPR020053">
    <property type="entry name" value="Ribosome-bd_factorA_CS"/>
</dbReference>
<comment type="similarity">
    <text evidence="2">Belongs to the RbfA family.</text>
</comment>
<reference evidence="3 6" key="3">
    <citation type="submission" date="2019-07" db="EMBL/GenBank/DDBJ databases">
        <title>Complete Genome Sequence of Leptotrichia wadei Strain JMUB3933.</title>
        <authorList>
            <person name="Watanabe S."/>
            <person name="Cui L."/>
        </authorList>
    </citation>
    <scope>NUCLEOTIDE SEQUENCE [LARGE SCALE GENOMIC DNA]</scope>
    <source>
        <strain evidence="3 6">JMUB3933</strain>
    </source>
</reference>
<keyword evidence="2" id="KW-0963">Cytoplasm</keyword>
<evidence type="ECO:0000256" key="2">
    <source>
        <dbReference type="HAMAP-Rule" id="MF_00003"/>
    </source>
</evidence>
<dbReference type="EMBL" id="AP019834">
    <property type="protein sequence ID" value="BBM47786.1"/>
    <property type="molecule type" value="Genomic_DNA"/>
</dbReference>
<protein>
    <recommendedName>
        <fullName evidence="2">Ribosome-binding factor A</fullName>
    </recommendedName>
</protein>
<dbReference type="Pfam" id="PF02033">
    <property type="entry name" value="RBFA"/>
    <property type="match status" value="1"/>
</dbReference>
<dbReference type="GO" id="GO:0043024">
    <property type="term" value="F:ribosomal small subunit binding"/>
    <property type="evidence" value="ECO:0007669"/>
    <property type="project" value="TreeGrafter"/>
</dbReference>
<evidence type="ECO:0000313" key="5">
    <source>
        <dbReference type="Proteomes" id="UP000070483"/>
    </source>
</evidence>
<organism evidence="4 5">
    <name type="scientific">Leptotrichia wadei</name>
    <dbReference type="NCBI Taxonomy" id="157687"/>
    <lineage>
        <taxon>Bacteria</taxon>
        <taxon>Fusobacteriati</taxon>
        <taxon>Fusobacteriota</taxon>
        <taxon>Fusobacteriia</taxon>
        <taxon>Fusobacteriales</taxon>
        <taxon>Leptotrichiaceae</taxon>
        <taxon>Leptotrichia</taxon>
    </lineage>
</organism>
<dbReference type="GeneID" id="84804633"/>
<dbReference type="GO" id="GO:0030490">
    <property type="term" value="P:maturation of SSU-rRNA"/>
    <property type="evidence" value="ECO:0007669"/>
    <property type="project" value="UniProtKB-UniRule"/>
</dbReference>
<sequence>MNDRRKKGLEKEISRIIGMTLLTEIKNEKIKNLVTIHKVELTKDGRYLDLTFSILDLKNNVNREKIAEDLNKLKGFFRKKIGSQLTVRFVPEVRIHLDDSVEYGVKIASILSEIKKENSDTE</sequence>
<comment type="subcellular location">
    <subcellularLocation>
        <location evidence="2">Cytoplasm</location>
    </subcellularLocation>
</comment>
<dbReference type="Gene3D" id="3.30.300.20">
    <property type="match status" value="1"/>
</dbReference>